<dbReference type="EMBL" id="JBIVPC010000026">
    <property type="protein sequence ID" value="MFJ6041343.1"/>
    <property type="molecule type" value="Genomic_DNA"/>
</dbReference>
<dbReference type="SMART" id="SM00100">
    <property type="entry name" value="cNMP"/>
    <property type="match status" value="1"/>
</dbReference>
<evidence type="ECO:0000313" key="2">
    <source>
        <dbReference type="EMBL" id="MFJ6041343.1"/>
    </source>
</evidence>
<gene>
    <name evidence="2" type="ORF">ACIQFM_34460</name>
</gene>
<dbReference type="CDD" id="cd00038">
    <property type="entry name" value="CAP_ED"/>
    <property type="match status" value="1"/>
</dbReference>
<dbReference type="InterPro" id="IPR000595">
    <property type="entry name" value="cNMP-bd_dom"/>
</dbReference>
<dbReference type="RefSeq" id="WP_350892228.1">
    <property type="nucleotide sequence ID" value="NZ_JBEOTR010000035.1"/>
</dbReference>
<organism evidence="2 3">
    <name type="scientific">Streptomyces ardesiacus</name>
    <dbReference type="NCBI Taxonomy" id="285564"/>
    <lineage>
        <taxon>Bacteria</taxon>
        <taxon>Bacillati</taxon>
        <taxon>Actinomycetota</taxon>
        <taxon>Actinomycetes</taxon>
        <taxon>Kitasatosporales</taxon>
        <taxon>Streptomycetaceae</taxon>
        <taxon>Streptomyces</taxon>
    </lineage>
</organism>
<dbReference type="Pfam" id="PF00027">
    <property type="entry name" value="cNMP_binding"/>
    <property type="match status" value="1"/>
</dbReference>
<dbReference type="PROSITE" id="PS50042">
    <property type="entry name" value="CNMP_BINDING_3"/>
    <property type="match status" value="1"/>
</dbReference>
<accession>A0ABW8HL78</accession>
<evidence type="ECO:0000313" key="3">
    <source>
        <dbReference type="Proteomes" id="UP001617907"/>
    </source>
</evidence>
<sequence length="151" mass="17054">MTGWSPLLRSLPPERRRRLFALARPQSFPAQTRLFEEGETADRFWLIRSGAVALDVYVPGRRTQVVETLGPHQQVGWSWIFPPYRWHLGATAVETVRAWEFDAAQVRALCATDTGLGYELMRLSAAVIADRLQATRLRLLDLYASDGSVPS</sequence>
<evidence type="ECO:0000259" key="1">
    <source>
        <dbReference type="PROSITE" id="PS50042"/>
    </source>
</evidence>
<dbReference type="Proteomes" id="UP001617907">
    <property type="component" value="Unassembled WGS sequence"/>
</dbReference>
<comment type="caution">
    <text evidence="2">The sequence shown here is derived from an EMBL/GenBank/DDBJ whole genome shotgun (WGS) entry which is preliminary data.</text>
</comment>
<dbReference type="Gene3D" id="2.60.120.10">
    <property type="entry name" value="Jelly Rolls"/>
    <property type="match status" value="1"/>
</dbReference>
<reference evidence="2 3" key="1">
    <citation type="submission" date="2024-10" db="EMBL/GenBank/DDBJ databases">
        <title>The Natural Products Discovery Center: Release of the First 8490 Sequenced Strains for Exploring Actinobacteria Biosynthetic Diversity.</title>
        <authorList>
            <person name="Kalkreuter E."/>
            <person name="Kautsar S.A."/>
            <person name="Yang D."/>
            <person name="Bader C.D."/>
            <person name="Teijaro C.N."/>
            <person name="Fluegel L."/>
            <person name="Davis C.M."/>
            <person name="Simpson J.R."/>
            <person name="Lauterbach L."/>
            <person name="Steele A.D."/>
            <person name="Gui C."/>
            <person name="Meng S."/>
            <person name="Li G."/>
            <person name="Viehrig K."/>
            <person name="Ye F."/>
            <person name="Su P."/>
            <person name="Kiefer A.F."/>
            <person name="Nichols A."/>
            <person name="Cepeda A.J."/>
            <person name="Yan W."/>
            <person name="Fan B."/>
            <person name="Jiang Y."/>
            <person name="Adhikari A."/>
            <person name="Zheng C.-J."/>
            <person name="Schuster L."/>
            <person name="Cowan T.M."/>
            <person name="Smanski M.J."/>
            <person name="Chevrette M.G."/>
            <person name="De Carvalho L.P.S."/>
            <person name="Shen B."/>
        </authorList>
    </citation>
    <scope>NUCLEOTIDE SEQUENCE [LARGE SCALE GENOMIC DNA]</scope>
    <source>
        <strain evidence="2 3">NPDC093086</strain>
    </source>
</reference>
<protein>
    <submittedName>
        <fullName evidence="2">Cyclic nucleotide-binding domain-containing protein</fullName>
    </submittedName>
</protein>
<dbReference type="SUPFAM" id="SSF51206">
    <property type="entry name" value="cAMP-binding domain-like"/>
    <property type="match status" value="1"/>
</dbReference>
<dbReference type="InterPro" id="IPR014710">
    <property type="entry name" value="RmlC-like_jellyroll"/>
</dbReference>
<feature type="domain" description="Cyclic nucleotide-binding" evidence="1">
    <location>
        <begin position="7"/>
        <end position="76"/>
    </location>
</feature>
<keyword evidence="3" id="KW-1185">Reference proteome</keyword>
<name>A0ABW8HL78_9ACTN</name>
<proteinExistence type="predicted"/>
<dbReference type="InterPro" id="IPR018490">
    <property type="entry name" value="cNMP-bd_dom_sf"/>
</dbReference>